<feature type="compositionally biased region" description="Basic and acidic residues" evidence="1">
    <location>
        <begin position="20"/>
        <end position="38"/>
    </location>
</feature>
<evidence type="ECO:0000313" key="3">
    <source>
        <dbReference type="Proteomes" id="UP001331761"/>
    </source>
</evidence>
<comment type="caution">
    <text evidence="2">The sequence shown here is derived from an EMBL/GenBank/DDBJ whole genome shotgun (WGS) entry which is preliminary data.</text>
</comment>
<feature type="region of interest" description="Disordered" evidence="1">
    <location>
        <begin position="1"/>
        <end position="38"/>
    </location>
</feature>
<sequence length="133" mass="14702">GDSSNAKNKKASSIAGKSPHTVDAKAKEKKPQPDVPPKEICEFEKKAADEGIVVPPQNVKHMGNIDDIAQERKVQMNKEVEMIKSDKDKSTVNRHAGKMKVRINEKNCVLYETNDAATLDDQEDGDDPLADLY</sequence>
<name>A0AAN8IMF4_TRICO</name>
<organism evidence="2 3">
    <name type="scientific">Trichostrongylus colubriformis</name>
    <name type="common">Black scour worm</name>
    <dbReference type="NCBI Taxonomy" id="6319"/>
    <lineage>
        <taxon>Eukaryota</taxon>
        <taxon>Metazoa</taxon>
        <taxon>Ecdysozoa</taxon>
        <taxon>Nematoda</taxon>
        <taxon>Chromadorea</taxon>
        <taxon>Rhabditida</taxon>
        <taxon>Rhabditina</taxon>
        <taxon>Rhabditomorpha</taxon>
        <taxon>Strongyloidea</taxon>
        <taxon>Trichostrongylidae</taxon>
        <taxon>Trichostrongylus</taxon>
    </lineage>
</organism>
<protein>
    <submittedName>
        <fullName evidence="2">Uncharacterized protein</fullName>
    </submittedName>
</protein>
<keyword evidence="3" id="KW-1185">Reference proteome</keyword>
<feature type="non-terminal residue" evidence="2">
    <location>
        <position position="1"/>
    </location>
</feature>
<evidence type="ECO:0000313" key="2">
    <source>
        <dbReference type="EMBL" id="KAK5978901.1"/>
    </source>
</evidence>
<evidence type="ECO:0000256" key="1">
    <source>
        <dbReference type="SAM" id="MobiDB-lite"/>
    </source>
</evidence>
<proteinExistence type="predicted"/>
<reference evidence="2 3" key="1">
    <citation type="submission" date="2019-10" db="EMBL/GenBank/DDBJ databases">
        <title>Assembly and Annotation for the nematode Trichostrongylus colubriformis.</title>
        <authorList>
            <person name="Martin J."/>
        </authorList>
    </citation>
    <scope>NUCLEOTIDE SEQUENCE [LARGE SCALE GENOMIC DNA]</scope>
    <source>
        <strain evidence="2">G859</strain>
        <tissue evidence="2">Whole worm</tissue>
    </source>
</reference>
<accession>A0AAN8IMF4</accession>
<feature type="compositionally biased region" description="Low complexity" evidence="1">
    <location>
        <begin position="1"/>
        <end position="18"/>
    </location>
</feature>
<dbReference type="AlphaFoldDB" id="A0AAN8IMF4"/>
<dbReference type="Proteomes" id="UP001331761">
    <property type="component" value="Unassembled WGS sequence"/>
</dbReference>
<gene>
    <name evidence="2" type="ORF">GCK32_012522</name>
</gene>
<dbReference type="EMBL" id="WIXE01008877">
    <property type="protein sequence ID" value="KAK5978901.1"/>
    <property type="molecule type" value="Genomic_DNA"/>
</dbReference>